<keyword evidence="5 8" id="KW-0732">Signal</keyword>
<protein>
    <recommendedName>
        <fullName evidence="11">Outer membrane protein beta-barrel domain-containing protein</fullName>
    </recommendedName>
</protein>
<accession>A0A0S2KMP4</accession>
<dbReference type="Proteomes" id="UP000056252">
    <property type="component" value="Chromosome"/>
</dbReference>
<organism evidence="9 10">
    <name type="scientific">Hoylesella enoeca</name>
    <dbReference type="NCBI Taxonomy" id="76123"/>
    <lineage>
        <taxon>Bacteria</taxon>
        <taxon>Pseudomonadati</taxon>
        <taxon>Bacteroidota</taxon>
        <taxon>Bacteroidia</taxon>
        <taxon>Bacteroidales</taxon>
        <taxon>Prevotellaceae</taxon>
        <taxon>Hoylesella</taxon>
    </lineage>
</organism>
<dbReference type="GO" id="GO:0015483">
    <property type="term" value="F:long-chain fatty acid transporting porin activity"/>
    <property type="evidence" value="ECO:0007669"/>
    <property type="project" value="TreeGrafter"/>
</dbReference>
<dbReference type="AlphaFoldDB" id="A0A0S2KMP4"/>
<dbReference type="OrthoDB" id="9765839at2"/>
<dbReference type="RefSeq" id="WP_025065023.1">
    <property type="nucleotide sequence ID" value="NZ_CP013195.1"/>
</dbReference>
<evidence type="ECO:0000256" key="1">
    <source>
        <dbReference type="ARBA" id="ARBA00004571"/>
    </source>
</evidence>
<dbReference type="GO" id="GO:0009279">
    <property type="term" value="C:cell outer membrane"/>
    <property type="evidence" value="ECO:0007669"/>
    <property type="project" value="UniProtKB-SubCell"/>
</dbReference>
<feature type="chain" id="PRO_5006601966" description="Outer membrane protein beta-barrel domain-containing protein" evidence="8">
    <location>
        <begin position="23"/>
        <end position="506"/>
    </location>
</feature>
<dbReference type="PANTHER" id="PTHR35093:SF8">
    <property type="entry name" value="OUTER MEMBRANE PROTEIN NMB0088-RELATED"/>
    <property type="match status" value="1"/>
</dbReference>
<dbReference type="STRING" id="76123.AS203_11230"/>
<dbReference type="InterPro" id="IPR005017">
    <property type="entry name" value="OMPP1/FadL/TodX"/>
</dbReference>
<evidence type="ECO:0000256" key="7">
    <source>
        <dbReference type="ARBA" id="ARBA00023237"/>
    </source>
</evidence>
<sequence length="506" mass="55155">MYQFKSALIALLVTISGASVRAGGLLTNTNHNIAFLRNPARDGAIGIDGVYSNPAGVAFLNKGFHFSFNVQNVYQTRTVLSGITVPMLKGTPFEQPFKLNGGDEQGRKSFVGKASVPVLPSFQAALNYDRWGFQLGFALNGGGGKCTYNDGLGSFERQIALIPAQLASQGLTSKTPGYAVNSYIKGQQYVFGLQLGATYKLTDHLSAYAGMRFNYVYNKYKGSITNISANINGKDVQLNPYFEAQATDLSNKAAAFNAQAAAATDPTVKAKLAAAAAQYSAGATKMREAAGQVKDRYLDCTQTGWGVTPIIGIDFKQGSWNVATRLEFNTHLNIENDTKRDDTGLFPQGVNTPNDLPGLWTLGAQYSILPSVRVMAGYHYFFDKGARMANDKQKLLKHNTQELLAGAEWDITDRILVSAGIQRTKYGLGDGSYLSDLSFVTSSYSVGFGAKFRIMKNASVNVAYFWTNYEHHKKEYQQTYSTLTAVNTDDFTRTNKVLGVGIDIDF</sequence>
<comment type="subcellular location">
    <subcellularLocation>
        <location evidence="1">Cell outer membrane</location>
        <topology evidence="1">Multi-pass membrane protein</topology>
    </subcellularLocation>
</comment>
<evidence type="ECO:0000256" key="6">
    <source>
        <dbReference type="ARBA" id="ARBA00023136"/>
    </source>
</evidence>
<gene>
    <name evidence="9" type="ORF">AS203_11230</name>
</gene>
<name>A0A0S2KMP4_9BACT</name>
<dbReference type="KEGG" id="peo:AS203_11230"/>
<evidence type="ECO:0000256" key="2">
    <source>
        <dbReference type="ARBA" id="ARBA00008163"/>
    </source>
</evidence>
<evidence type="ECO:0000256" key="3">
    <source>
        <dbReference type="ARBA" id="ARBA00022452"/>
    </source>
</evidence>
<feature type="signal peptide" evidence="8">
    <location>
        <begin position="1"/>
        <end position="22"/>
    </location>
</feature>
<dbReference type="PANTHER" id="PTHR35093">
    <property type="entry name" value="OUTER MEMBRANE PROTEIN NMB0088-RELATED"/>
    <property type="match status" value="1"/>
</dbReference>
<keyword evidence="3" id="KW-1134">Transmembrane beta strand</keyword>
<keyword evidence="10" id="KW-1185">Reference proteome</keyword>
<evidence type="ECO:0000256" key="4">
    <source>
        <dbReference type="ARBA" id="ARBA00022692"/>
    </source>
</evidence>
<evidence type="ECO:0008006" key="11">
    <source>
        <dbReference type="Google" id="ProtNLM"/>
    </source>
</evidence>
<proteinExistence type="inferred from homology"/>
<dbReference type="eggNOG" id="COG2067">
    <property type="taxonomic scope" value="Bacteria"/>
</dbReference>
<reference evidence="10" key="1">
    <citation type="submission" date="2015-11" db="EMBL/GenBank/DDBJ databases">
        <authorList>
            <person name="Holder M.E."/>
            <person name="Ajami N.J."/>
            <person name="Petrosino J.F."/>
        </authorList>
    </citation>
    <scope>NUCLEOTIDE SEQUENCE [LARGE SCALE GENOMIC DNA]</scope>
    <source>
        <strain evidence="10">F0113</strain>
    </source>
</reference>
<dbReference type="Gene3D" id="2.40.160.60">
    <property type="entry name" value="Outer membrane protein transport protein (OMPP1/FadL/TodX)"/>
    <property type="match status" value="1"/>
</dbReference>
<keyword evidence="6" id="KW-0472">Membrane</keyword>
<evidence type="ECO:0000313" key="9">
    <source>
        <dbReference type="EMBL" id="ALO49585.1"/>
    </source>
</evidence>
<comment type="similarity">
    <text evidence="2">Belongs to the OmpP1/FadL family.</text>
</comment>
<keyword evidence="7" id="KW-0998">Cell outer membrane</keyword>
<dbReference type="SUPFAM" id="SSF56935">
    <property type="entry name" value="Porins"/>
    <property type="match status" value="1"/>
</dbReference>
<dbReference type="EMBL" id="CP013195">
    <property type="protein sequence ID" value="ALO49585.1"/>
    <property type="molecule type" value="Genomic_DNA"/>
</dbReference>
<evidence type="ECO:0000256" key="8">
    <source>
        <dbReference type="SAM" id="SignalP"/>
    </source>
</evidence>
<evidence type="ECO:0000256" key="5">
    <source>
        <dbReference type="ARBA" id="ARBA00022729"/>
    </source>
</evidence>
<keyword evidence="4" id="KW-0812">Transmembrane</keyword>
<evidence type="ECO:0000313" key="10">
    <source>
        <dbReference type="Proteomes" id="UP000056252"/>
    </source>
</evidence>